<reference evidence="6" key="1">
    <citation type="submission" date="2016-01" db="EMBL/GenBank/DDBJ databases">
        <authorList>
            <person name="Mitreva M."/>
            <person name="Pepin K.H."/>
            <person name="Mihindukulasuriya K.A."/>
            <person name="Fulton R."/>
            <person name="Fronick C."/>
            <person name="O'Laughlin M."/>
            <person name="Miner T."/>
            <person name="Herter B."/>
            <person name="Rosa B.A."/>
            <person name="Cordes M."/>
            <person name="Tomlinson C."/>
            <person name="Wollam A."/>
            <person name="Palsikar V.B."/>
            <person name="Mardis E.R."/>
            <person name="Wilson R.K."/>
        </authorList>
    </citation>
    <scope>NUCLEOTIDE SEQUENCE [LARGE SCALE GENOMIC DNA]</scope>
    <source>
        <strain evidence="6">KA00274</strain>
    </source>
</reference>
<evidence type="ECO:0000256" key="2">
    <source>
        <dbReference type="ARBA" id="ARBA00022840"/>
    </source>
</evidence>
<dbReference type="GO" id="GO:0016020">
    <property type="term" value="C:membrane"/>
    <property type="evidence" value="ECO:0007669"/>
    <property type="project" value="TreeGrafter"/>
</dbReference>
<dbReference type="InterPro" id="IPR000873">
    <property type="entry name" value="AMP-dep_synth/lig_dom"/>
</dbReference>
<keyword evidence="2" id="KW-0067">ATP-binding</keyword>
<dbReference type="EMBL" id="LSCV01000035">
    <property type="protein sequence ID" value="KXB39901.1"/>
    <property type="molecule type" value="Genomic_DNA"/>
</dbReference>
<gene>
    <name evidence="5" type="ORF">HMPREF1872_01077</name>
</gene>
<protein>
    <submittedName>
        <fullName evidence="5">AMP-binding enzyme</fullName>
    </submittedName>
</protein>
<dbReference type="OrthoDB" id="9778383at2"/>
<evidence type="ECO:0000313" key="6">
    <source>
        <dbReference type="Proteomes" id="UP000070080"/>
    </source>
</evidence>
<name>A0A133Y9J1_9FIRM</name>
<evidence type="ECO:0000256" key="1">
    <source>
        <dbReference type="ARBA" id="ARBA00022741"/>
    </source>
</evidence>
<keyword evidence="6" id="KW-1185">Reference proteome</keyword>
<dbReference type="InterPro" id="IPR042099">
    <property type="entry name" value="ANL_N_sf"/>
</dbReference>
<dbReference type="GO" id="GO:0005524">
    <property type="term" value="F:ATP binding"/>
    <property type="evidence" value="ECO:0007669"/>
    <property type="project" value="UniProtKB-KW"/>
</dbReference>
<evidence type="ECO:0000256" key="3">
    <source>
        <dbReference type="ARBA" id="ARBA00024484"/>
    </source>
</evidence>
<comment type="caution">
    <text evidence="5">The sequence shown here is derived from an EMBL/GenBank/DDBJ whole genome shotgun (WGS) entry which is preliminary data.</text>
</comment>
<proteinExistence type="predicted"/>
<dbReference type="InterPro" id="IPR045851">
    <property type="entry name" value="AMP-bd_C_sf"/>
</dbReference>
<dbReference type="RefSeq" id="WP_066714551.1">
    <property type="nucleotide sequence ID" value="NZ_JARFNM010000001.1"/>
</dbReference>
<dbReference type="SUPFAM" id="SSF56801">
    <property type="entry name" value="Acetyl-CoA synthetase-like"/>
    <property type="match status" value="1"/>
</dbReference>
<dbReference type="PATRIC" id="fig|1497955.3.peg.1047"/>
<dbReference type="Pfam" id="PF00501">
    <property type="entry name" value="AMP-binding"/>
    <property type="match status" value="1"/>
</dbReference>
<dbReference type="Gene3D" id="3.40.50.12780">
    <property type="entry name" value="N-terminal domain of ligase-like"/>
    <property type="match status" value="1"/>
</dbReference>
<dbReference type="Gene3D" id="3.30.300.30">
    <property type="match status" value="1"/>
</dbReference>
<sequence length="672" mass="75682">MQSIIGKNYVDHPIFADLRALLKSCSQRYAEHDAYVYRLQSKGPSVHKTYQQFWDDIQALGTGFLLSNLVSLPDKFQTQSIATPAIKPANYGQAGSCCDLDTKRHRIAVIGENSYPWIVQHNANLFGLGISVPLDKQLSLEELKALLQRANVDIICFDAKHYPMIAEIRASLPNLKHFVVLDDSNLAHKLKAEDASFEDFNELMEMGHAAIKAGDKRFSEIYIDPDLPASLIFTSGTSAQSKGVLLSHRNIAFNASQAARLLDIKEGTRALSLLPLHHTFENTCGLYGLWNYGISTHINDNLRYVAYNLQDWKIQFILCVPAIVEALYKQIWRTIKKQKRQRQFELARMASHSMLKIGIDNRRQIFKQVLDQLGDLRWMVVGAAALDPTIASFFNDIGIELWTGYGLTESSPLISCNNQELNMISSVGVVCPDLELKIDSAEQPSHYENTADNSGLNKFNLFRFFYPNTEPVKGEICVRGKNVMLGYFENSKETKEAIDSEGWLHTGDVGYLNEQGCLYITGRMKSMIVLTNGKKVFPEEIEAKLCHIPGVKNALCWGEANSREQIDVICKLHLSPEALPATCTSGELDPNTKLNHAAVSQYLLGEIDKLNTQLAVYKYIRYCVFTLDDFMMTTTLKIKRAKEIERTHNALKTLNCTFKEMHGKYLGSNDAK</sequence>
<comment type="catalytic activity">
    <reaction evidence="3">
        <text>a long-chain fatty acid + ATP + CoA = a long-chain fatty acyl-CoA + AMP + diphosphate</text>
        <dbReference type="Rhea" id="RHEA:15421"/>
        <dbReference type="ChEBI" id="CHEBI:30616"/>
        <dbReference type="ChEBI" id="CHEBI:33019"/>
        <dbReference type="ChEBI" id="CHEBI:57287"/>
        <dbReference type="ChEBI" id="CHEBI:57560"/>
        <dbReference type="ChEBI" id="CHEBI:83139"/>
        <dbReference type="ChEBI" id="CHEBI:456215"/>
        <dbReference type="EC" id="6.2.1.3"/>
    </reaction>
    <physiologicalReaction direction="left-to-right" evidence="3">
        <dbReference type="Rhea" id="RHEA:15422"/>
    </physiologicalReaction>
</comment>
<evidence type="ECO:0000313" key="5">
    <source>
        <dbReference type="EMBL" id="KXB39901.1"/>
    </source>
</evidence>
<dbReference type="PANTHER" id="PTHR43272">
    <property type="entry name" value="LONG-CHAIN-FATTY-ACID--COA LIGASE"/>
    <property type="match status" value="1"/>
</dbReference>
<dbReference type="PANTHER" id="PTHR43272:SF33">
    <property type="entry name" value="AMP-BINDING DOMAIN-CONTAINING PROTEIN-RELATED"/>
    <property type="match status" value="1"/>
</dbReference>
<feature type="domain" description="AMP-dependent synthetase/ligase" evidence="4">
    <location>
        <begin position="103"/>
        <end position="488"/>
    </location>
</feature>
<dbReference type="AlphaFoldDB" id="A0A133Y9J1"/>
<dbReference type="GO" id="GO:0004467">
    <property type="term" value="F:long-chain fatty acid-CoA ligase activity"/>
    <property type="evidence" value="ECO:0007669"/>
    <property type="project" value="UniProtKB-EC"/>
</dbReference>
<evidence type="ECO:0000259" key="4">
    <source>
        <dbReference type="Pfam" id="PF00501"/>
    </source>
</evidence>
<keyword evidence="1" id="KW-0547">Nucleotide-binding</keyword>
<organism evidence="5 6">
    <name type="scientific">Amygdalobacter nucleatus</name>
    <dbReference type="NCBI Taxonomy" id="3029274"/>
    <lineage>
        <taxon>Bacteria</taxon>
        <taxon>Bacillati</taxon>
        <taxon>Bacillota</taxon>
        <taxon>Clostridia</taxon>
        <taxon>Eubacteriales</taxon>
        <taxon>Oscillospiraceae</taxon>
        <taxon>Amygdalobacter</taxon>
    </lineage>
</organism>
<dbReference type="STRING" id="1497955.HMPREF1872_01077"/>
<dbReference type="Proteomes" id="UP000070080">
    <property type="component" value="Unassembled WGS sequence"/>
</dbReference>
<accession>A0A133Y9J1</accession>